<protein>
    <recommendedName>
        <fullName evidence="1">F-box domain-containing protein</fullName>
    </recommendedName>
</protein>
<dbReference type="Gene3D" id="1.20.1280.50">
    <property type="match status" value="1"/>
</dbReference>
<dbReference type="Proteomes" id="UP000190744">
    <property type="component" value="Unassembled WGS sequence"/>
</dbReference>
<evidence type="ECO:0000259" key="1">
    <source>
        <dbReference type="PROSITE" id="PS50181"/>
    </source>
</evidence>
<evidence type="ECO:0000313" key="3">
    <source>
        <dbReference type="Proteomes" id="UP000190744"/>
    </source>
</evidence>
<organism evidence="2 3">
    <name type="scientific">Penicillium brasilianum</name>
    <dbReference type="NCBI Taxonomy" id="104259"/>
    <lineage>
        <taxon>Eukaryota</taxon>
        <taxon>Fungi</taxon>
        <taxon>Dikarya</taxon>
        <taxon>Ascomycota</taxon>
        <taxon>Pezizomycotina</taxon>
        <taxon>Eurotiomycetes</taxon>
        <taxon>Eurotiomycetidae</taxon>
        <taxon>Eurotiales</taxon>
        <taxon>Aspergillaceae</taxon>
        <taxon>Penicillium</taxon>
    </lineage>
</organism>
<dbReference type="SUPFAM" id="SSF81383">
    <property type="entry name" value="F-box domain"/>
    <property type="match status" value="1"/>
</dbReference>
<proteinExistence type="predicted"/>
<comment type="caution">
    <text evidence="2">The sequence shown here is derived from an EMBL/GenBank/DDBJ whole genome shotgun (WGS) entry which is preliminary data.</text>
</comment>
<accession>A0A1S9RNU9</accession>
<dbReference type="InterPro" id="IPR036047">
    <property type="entry name" value="F-box-like_dom_sf"/>
</dbReference>
<gene>
    <name evidence="2" type="ORF">PEBR_17958</name>
</gene>
<reference evidence="3" key="1">
    <citation type="submission" date="2015-09" db="EMBL/GenBank/DDBJ databases">
        <authorList>
            <person name="Fill T.P."/>
            <person name="Baretta J.F."/>
            <person name="de Almeida L.G."/>
            <person name="Rocha M."/>
            <person name="de Souza D.H."/>
            <person name="Malavazi I."/>
            <person name="Cerdeira L.T."/>
            <person name="Hong H."/>
            <person name="Samborskyy M."/>
            <person name="de Vasconcelos A.T."/>
            <person name="Leadlay P."/>
            <person name="Rodrigues-Filho E."/>
        </authorList>
    </citation>
    <scope>NUCLEOTIDE SEQUENCE [LARGE SCALE GENOMIC DNA]</scope>
    <source>
        <strain evidence="3">LaBioMMi 136</strain>
    </source>
</reference>
<evidence type="ECO:0000313" key="2">
    <source>
        <dbReference type="EMBL" id="OOQ87183.1"/>
    </source>
</evidence>
<dbReference type="PROSITE" id="PS50181">
    <property type="entry name" value="FBOX"/>
    <property type="match status" value="1"/>
</dbReference>
<sequence length="297" mass="34282">MDRRSLPNELLEAILRQVDMQTVLLAQRVCRQWALCIQESSPIQQILFFQPAPANTPRQQNPLLASNFPYWFPADNTKSCTIAFGAGDMQDFLESSNIYRRPGASWRRMLVQQPPIMALGWVECNVLPSHEIDLHRWEIPLQAIGGLRMNMLYDLVVNTSEVASEYFYFRVLWSQCKTLSCRYAIPRSDPCPSFTSERVGGQLRHAMQGADVVLDMWYTSQMEDHLWKEWSKDTWTWELVRGLKLAMDDFDIDLVRGVRVLKGVNSWTLAEELGDYASEVRPVDHAMPLPNEDEPDL</sequence>
<dbReference type="CDD" id="cd09917">
    <property type="entry name" value="F-box_SF"/>
    <property type="match status" value="1"/>
</dbReference>
<dbReference type="AlphaFoldDB" id="A0A1S9RNU9"/>
<feature type="domain" description="F-box" evidence="1">
    <location>
        <begin position="1"/>
        <end position="46"/>
    </location>
</feature>
<dbReference type="EMBL" id="LJBN01000127">
    <property type="protein sequence ID" value="OOQ87183.1"/>
    <property type="molecule type" value="Genomic_DNA"/>
</dbReference>
<name>A0A1S9RNU9_PENBI</name>
<dbReference type="InterPro" id="IPR001810">
    <property type="entry name" value="F-box_dom"/>
</dbReference>
<dbReference type="Pfam" id="PF12937">
    <property type="entry name" value="F-box-like"/>
    <property type="match status" value="1"/>
</dbReference>
<dbReference type="SMART" id="SM00256">
    <property type="entry name" value="FBOX"/>
    <property type="match status" value="1"/>
</dbReference>